<dbReference type="InterPro" id="IPR019734">
    <property type="entry name" value="TPR_rpt"/>
</dbReference>
<feature type="domain" description="O-antigen ligase-related" evidence="7">
    <location>
        <begin position="200"/>
        <end position="360"/>
    </location>
</feature>
<evidence type="ECO:0000259" key="7">
    <source>
        <dbReference type="Pfam" id="PF04932"/>
    </source>
</evidence>
<evidence type="ECO:0000256" key="1">
    <source>
        <dbReference type="ARBA" id="ARBA00004141"/>
    </source>
</evidence>
<dbReference type="EMBL" id="MHQZ01000023">
    <property type="protein sequence ID" value="OHA13806.1"/>
    <property type="molecule type" value="Genomic_DNA"/>
</dbReference>
<evidence type="ECO:0000313" key="8">
    <source>
        <dbReference type="EMBL" id="OHA13806.1"/>
    </source>
</evidence>
<dbReference type="Gene3D" id="1.25.40.10">
    <property type="entry name" value="Tetratricopeptide repeat domain"/>
    <property type="match status" value="1"/>
</dbReference>
<keyword evidence="5" id="KW-0802">TPR repeat</keyword>
<dbReference type="PANTHER" id="PTHR37422:SF17">
    <property type="entry name" value="O-ANTIGEN LIGASE"/>
    <property type="match status" value="1"/>
</dbReference>
<feature type="transmembrane region" description="Helical" evidence="6">
    <location>
        <begin position="37"/>
        <end position="57"/>
    </location>
</feature>
<dbReference type="PROSITE" id="PS50005">
    <property type="entry name" value="TPR"/>
    <property type="match status" value="2"/>
</dbReference>
<feature type="transmembrane region" description="Helical" evidence="6">
    <location>
        <begin position="246"/>
        <end position="266"/>
    </location>
</feature>
<proteinExistence type="predicted"/>
<dbReference type="AlphaFoldDB" id="A0A1G2LQC6"/>
<feature type="transmembrane region" description="Helical" evidence="6">
    <location>
        <begin position="66"/>
        <end position="86"/>
    </location>
</feature>
<evidence type="ECO:0000313" key="9">
    <source>
        <dbReference type="Proteomes" id="UP000178302"/>
    </source>
</evidence>
<evidence type="ECO:0000256" key="2">
    <source>
        <dbReference type="ARBA" id="ARBA00022692"/>
    </source>
</evidence>
<dbReference type="SUPFAM" id="SSF48452">
    <property type="entry name" value="TPR-like"/>
    <property type="match status" value="1"/>
</dbReference>
<feature type="transmembrane region" description="Helical" evidence="6">
    <location>
        <begin position="164"/>
        <end position="186"/>
    </location>
</feature>
<comment type="subcellular location">
    <subcellularLocation>
        <location evidence="1">Membrane</location>
        <topology evidence="1">Multi-pass membrane protein</topology>
    </subcellularLocation>
</comment>
<organism evidence="8 9">
    <name type="scientific">Candidatus Tagabacteria bacterium RIFCSPLOWO2_01_FULL_39_11</name>
    <dbReference type="NCBI Taxonomy" id="1802295"/>
    <lineage>
        <taxon>Bacteria</taxon>
        <taxon>Candidatus Tagaibacteriota</taxon>
    </lineage>
</organism>
<dbReference type="PANTHER" id="PTHR37422">
    <property type="entry name" value="TEICHURONIC ACID BIOSYNTHESIS PROTEIN TUAE"/>
    <property type="match status" value="1"/>
</dbReference>
<feature type="transmembrane region" description="Helical" evidence="6">
    <location>
        <begin position="442"/>
        <end position="460"/>
    </location>
</feature>
<dbReference type="InterPro" id="IPR051533">
    <property type="entry name" value="WaaL-like"/>
</dbReference>
<feature type="transmembrane region" description="Helical" evidence="6">
    <location>
        <begin position="12"/>
        <end position="31"/>
    </location>
</feature>
<feature type="transmembrane region" description="Helical" evidence="6">
    <location>
        <begin position="347"/>
        <end position="371"/>
    </location>
</feature>
<dbReference type="InterPro" id="IPR007016">
    <property type="entry name" value="O-antigen_ligase-rel_domated"/>
</dbReference>
<keyword evidence="4 6" id="KW-0472">Membrane</keyword>
<reference evidence="8 9" key="1">
    <citation type="journal article" date="2016" name="Nat. Commun.">
        <title>Thousands of microbial genomes shed light on interconnected biogeochemical processes in an aquifer system.</title>
        <authorList>
            <person name="Anantharaman K."/>
            <person name="Brown C.T."/>
            <person name="Hug L.A."/>
            <person name="Sharon I."/>
            <person name="Castelle C.J."/>
            <person name="Probst A.J."/>
            <person name="Thomas B.C."/>
            <person name="Singh A."/>
            <person name="Wilkins M.J."/>
            <person name="Karaoz U."/>
            <person name="Brodie E.L."/>
            <person name="Williams K.H."/>
            <person name="Hubbard S.S."/>
            <person name="Banfield J.F."/>
        </authorList>
    </citation>
    <scope>NUCLEOTIDE SEQUENCE [LARGE SCALE GENOMIC DNA]</scope>
</reference>
<feature type="transmembrane region" description="Helical" evidence="6">
    <location>
        <begin position="217"/>
        <end position="234"/>
    </location>
</feature>
<keyword evidence="3 6" id="KW-1133">Transmembrane helix</keyword>
<comment type="caution">
    <text evidence="8">The sequence shown here is derived from an EMBL/GenBank/DDBJ whole genome shotgun (WGS) entry which is preliminary data.</text>
</comment>
<feature type="transmembrane region" description="Helical" evidence="6">
    <location>
        <begin position="102"/>
        <end position="119"/>
    </location>
</feature>
<evidence type="ECO:0000256" key="5">
    <source>
        <dbReference type="PROSITE-ProRule" id="PRU00339"/>
    </source>
</evidence>
<feature type="repeat" description="TPR" evidence="5">
    <location>
        <begin position="547"/>
        <end position="580"/>
    </location>
</feature>
<feature type="transmembrane region" description="Helical" evidence="6">
    <location>
        <begin position="408"/>
        <end position="430"/>
    </location>
</feature>
<feature type="transmembrane region" description="Helical" evidence="6">
    <location>
        <begin position="383"/>
        <end position="402"/>
    </location>
</feature>
<dbReference type="Pfam" id="PF13181">
    <property type="entry name" value="TPR_8"/>
    <property type="match status" value="1"/>
</dbReference>
<keyword evidence="2 6" id="KW-0812">Transmembrane</keyword>
<gene>
    <name evidence="8" type="ORF">A2909_00790</name>
</gene>
<evidence type="ECO:0000256" key="6">
    <source>
        <dbReference type="SAM" id="Phobius"/>
    </source>
</evidence>
<dbReference type="GO" id="GO:0016020">
    <property type="term" value="C:membrane"/>
    <property type="evidence" value="ECO:0007669"/>
    <property type="project" value="UniProtKB-SubCell"/>
</dbReference>
<feature type="repeat" description="TPR" evidence="5">
    <location>
        <begin position="581"/>
        <end position="614"/>
    </location>
</feature>
<sequence>MPSAFLWIIKGGLFIVPFIPLYVSKVLFFPYITGKAFIFRIIVEVVFAAWVFLAIYYKEYRPKKSLLLTAIAIFIAVAALATIFGVNPAKSFWSNYERMEGLVAYLHLFAYFLVLTHVFRKSDWKIFFTLFVVSSIYENIYAFLQRMEFLPALQGGSYRVDGTIGNPTYLAAYLTFILGFCLFLWLEAARKWQKYFYGLMAVWALVTIYFTGTRGAVLGLIIGVFVFGILYLIFKKAENHAELVKKEIILAWLLITLIIPLGIFLAKDQPFVKNNPTLARLTSFSLSERTIRSRFTIWGMGWEGFKERPILGWGPDNYGAVFSKYFKAELWRQEPWFDRSHNIVFDWLINAGILGALSYFSIFAAAIYLLWSHYRKSSLSLENTLLFTTLLLVYLAQNFFVFDQIATYIGFFAVLAYINSISSVAAVPGASSPAGGGRGGDWPIAAGLLAVPLVLAIYFINIKPLQANLNLLGALADQGQNIPLAFEKFNKALSYNTLGNQEIREQLIRFTIGTGGLPELAPDFRDKMLRKAIEEAQKSVIENALDPRPHLFLGTIYNKVGLSDLALEVFKKASDLSPQKQQIYFEIADVYFQKGDYQNAVLVLEKSFELDSEFNNGRINLAAAYILNNQQAEAEKLLLEGFGTIDVADQILVQVYSQVQNYKRLAGVWKAFVKLEPRNLEYRKSLSGAYLLAKEKIAARETLEQAIKDFPEFKEEGEKLIKEIKKQK</sequence>
<name>A0A1G2LQC6_9BACT</name>
<dbReference type="Proteomes" id="UP000178302">
    <property type="component" value="Unassembled WGS sequence"/>
</dbReference>
<evidence type="ECO:0000256" key="4">
    <source>
        <dbReference type="ARBA" id="ARBA00023136"/>
    </source>
</evidence>
<accession>A0A1G2LQC6</accession>
<feature type="transmembrane region" description="Helical" evidence="6">
    <location>
        <begin position="126"/>
        <end position="144"/>
    </location>
</feature>
<protein>
    <recommendedName>
        <fullName evidence="7">O-antigen ligase-related domain-containing protein</fullName>
    </recommendedName>
</protein>
<dbReference type="InterPro" id="IPR011990">
    <property type="entry name" value="TPR-like_helical_dom_sf"/>
</dbReference>
<evidence type="ECO:0000256" key="3">
    <source>
        <dbReference type="ARBA" id="ARBA00022989"/>
    </source>
</evidence>
<dbReference type="SMART" id="SM00028">
    <property type="entry name" value="TPR"/>
    <property type="match status" value="2"/>
</dbReference>
<dbReference type="Pfam" id="PF04932">
    <property type="entry name" value="Wzy_C"/>
    <property type="match status" value="1"/>
</dbReference>